<dbReference type="EMBL" id="VWSF01000005">
    <property type="protein sequence ID" value="KAA5547559.1"/>
    <property type="molecule type" value="Genomic_DNA"/>
</dbReference>
<dbReference type="AlphaFoldDB" id="A0A5M6DMU2"/>
<gene>
    <name evidence="2" type="ORF">F0145_09600</name>
</gene>
<feature type="chain" id="PRO_5024428123" description="PsbP C-terminal domain-containing protein" evidence="1">
    <location>
        <begin position="19"/>
        <end position="183"/>
    </location>
</feature>
<evidence type="ECO:0000256" key="1">
    <source>
        <dbReference type="SAM" id="SignalP"/>
    </source>
</evidence>
<evidence type="ECO:0000313" key="3">
    <source>
        <dbReference type="Proteomes" id="UP000323426"/>
    </source>
</evidence>
<dbReference type="RefSeq" id="WP_150088182.1">
    <property type="nucleotide sequence ID" value="NZ_VWSF01000005.1"/>
</dbReference>
<evidence type="ECO:0008006" key="4">
    <source>
        <dbReference type="Google" id="ProtNLM"/>
    </source>
</evidence>
<keyword evidence="3" id="KW-1185">Reference proteome</keyword>
<comment type="caution">
    <text evidence="2">The sequence shown here is derived from an EMBL/GenBank/DDBJ whole genome shotgun (WGS) entry which is preliminary data.</text>
</comment>
<protein>
    <recommendedName>
        <fullName evidence="4">PsbP C-terminal domain-containing protein</fullName>
    </recommendedName>
</protein>
<evidence type="ECO:0000313" key="2">
    <source>
        <dbReference type="EMBL" id="KAA5547559.1"/>
    </source>
</evidence>
<keyword evidence="1" id="KW-0732">Signal</keyword>
<dbReference type="Proteomes" id="UP000323426">
    <property type="component" value="Unassembled WGS sequence"/>
</dbReference>
<feature type="signal peptide" evidence="1">
    <location>
        <begin position="1"/>
        <end position="18"/>
    </location>
</feature>
<organism evidence="2 3">
    <name type="scientific">Adhaeribacter rhizoryzae</name>
    <dbReference type="NCBI Taxonomy" id="2607907"/>
    <lineage>
        <taxon>Bacteria</taxon>
        <taxon>Pseudomonadati</taxon>
        <taxon>Bacteroidota</taxon>
        <taxon>Cytophagia</taxon>
        <taxon>Cytophagales</taxon>
        <taxon>Hymenobacteraceae</taxon>
        <taxon>Adhaeribacter</taxon>
    </lineage>
</organism>
<name>A0A5M6DMU2_9BACT</name>
<accession>A0A5M6DMU2</accession>
<reference evidence="2 3" key="1">
    <citation type="submission" date="2019-09" db="EMBL/GenBank/DDBJ databases">
        <title>Genome sequence and assembly of Adhaeribacter sp.</title>
        <authorList>
            <person name="Chhetri G."/>
        </authorList>
    </citation>
    <scope>NUCLEOTIDE SEQUENCE [LARGE SCALE GENOMIC DNA]</scope>
    <source>
        <strain evidence="2 3">DK36</strain>
    </source>
</reference>
<sequence>MKYFFIFSTILVLFTSFAAPKFKTVNITKEISVTLPQDFGVMPDDVIATKYPSPRKPLAAYTSPNRLVDFVVTERPSMFHKDDLKMVQQFYKTSINSKYSDVKFIREEISKIKKQDFVIFEFTSTVRDEDRKTNRLAPIRRYTIVQYAVYNEKLYIFTINVPIDLKPAWEKSATQIMESIKVG</sequence>
<proteinExistence type="predicted"/>